<accession>A0A1Q5ZXY1</accession>
<reference evidence="2 3" key="1">
    <citation type="submission" date="2016-11" db="EMBL/GenBank/DDBJ databases">
        <title>Whole Genome Sequencing of Mucilaginibacter polytrichastri RG4-7(T) isolated from the moss sample.</title>
        <authorList>
            <person name="Li Y."/>
        </authorList>
    </citation>
    <scope>NUCLEOTIDE SEQUENCE [LARGE SCALE GENOMIC DNA]</scope>
    <source>
        <strain evidence="2 3">RG4-7</strain>
    </source>
</reference>
<evidence type="ECO:0000256" key="1">
    <source>
        <dbReference type="SAM" id="SignalP"/>
    </source>
</evidence>
<organism evidence="2 3">
    <name type="scientific">Mucilaginibacter polytrichastri</name>
    <dbReference type="NCBI Taxonomy" id="1302689"/>
    <lineage>
        <taxon>Bacteria</taxon>
        <taxon>Pseudomonadati</taxon>
        <taxon>Bacteroidota</taxon>
        <taxon>Sphingobacteriia</taxon>
        <taxon>Sphingobacteriales</taxon>
        <taxon>Sphingobacteriaceae</taxon>
        <taxon>Mucilaginibacter</taxon>
    </lineage>
</organism>
<dbReference type="EMBL" id="MPPL01000001">
    <property type="protein sequence ID" value="OKS86634.1"/>
    <property type="molecule type" value="Genomic_DNA"/>
</dbReference>
<evidence type="ECO:0000313" key="2">
    <source>
        <dbReference type="EMBL" id="OKS86634.1"/>
    </source>
</evidence>
<name>A0A1Q5ZXY1_9SPHI</name>
<dbReference type="Proteomes" id="UP000186720">
    <property type="component" value="Unassembled WGS sequence"/>
</dbReference>
<dbReference type="STRING" id="1302689.RG47T_2090"/>
<keyword evidence="3" id="KW-1185">Reference proteome</keyword>
<comment type="caution">
    <text evidence="2">The sequence shown here is derived from an EMBL/GenBank/DDBJ whole genome shotgun (WGS) entry which is preliminary data.</text>
</comment>
<feature type="signal peptide" evidence="1">
    <location>
        <begin position="1"/>
        <end position="26"/>
    </location>
</feature>
<dbReference type="RefSeq" id="WP_074489296.1">
    <property type="nucleotide sequence ID" value="NZ_FPAM01000004.1"/>
</dbReference>
<dbReference type="AlphaFoldDB" id="A0A1Q5ZXY1"/>
<gene>
    <name evidence="2" type="ORF">RG47T_2090</name>
</gene>
<proteinExistence type="predicted"/>
<evidence type="ECO:0000313" key="3">
    <source>
        <dbReference type="Proteomes" id="UP000186720"/>
    </source>
</evidence>
<protein>
    <submittedName>
        <fullName evidence="2">Uncharacterized protein</fullName>
    </submittedName>
</protein>
<feature type="chain" id="PRO_5010257731" evidence="1">
    <location>
        <begin position="27"/>
        <end position="274"/>
    </location>
</feature>
<keyword evidence="1" id="KW-0732">Signal</keyword>
<sequence>MKRGLKGLSRILTYTILLFAVTNSFAQTVSITNVDPGPYGPGSSIAVKIATPYGANCLKKTNIFNLFLSDASGDFTNETPIGIFNGYGSTNGGLYATFVNGTIPTSAQIIQGVAYRVRVKTTAPAYVSAPSAAFSIGASPGVQASITSTTTMSGYPEVFGKCIVSANLKDNYTFLNNSTAGTVVTANFYDEQSLKDKGTIPFTGTNINFTADTSNKDAGEKFRFGISHDAQTSRLNYTNTSGTTEGSLDYETTLPSHTDPYRKFQDARRCYDFY</sequence>
<dbReference type="OrthoDB" id="1186563at2"/>